<dbReference type="SFLD" id="SFLDG01123">
    <property type="entry name" value="methyltransferase_(Class_B)"/>
    <property type="match status" value="1"/>
</dbReference>
<keyword evidence="2" id="KW-0489">Methyltransferase</keyword>
<evidence type="ECO:0000256" key="7">
    <source>
        <dbReference type="ARBA" id="ARBA00023014"/>
    </source>
</evidence>
<keyword evidence="3" id="KW-0808">Transferase</keyword>
<dbReference type="SUPFAM" id="SSF52242">
    <property type="entry name" value="Cobalamin (vitamin B12)-binding domain"/>
    <property type="match status" value="1"/>
</dbReference>
<organism evidence="10">
    <name type="scientific">marine sediment metagenome</name>
    <dbReference type="NCBI Taxonomy" id="412755"/>
    <lineage>
        <taxon>unclassified sequences</taxon>
        <taxon>metagenomes</taxon>
        <taxon>ecological metagenomes</taxon>
    </lineage>
</organism>
<accession>A0A0F9TWM6</accession>
<dbReference type="InterPro" id="IPR036724">
    <property type="entry name" value="Cobalamin-bd_sf"/>
</dbReference>
<evidence type="ECO:0000256" key="4">
    <source>
        <dbReference type="ARBA" id="ARBA00022691"/>
    </source>
</evidence>
<feature type="domain" description="B12-binding" evidence="8">
    <location>
        <begin position="5"/>
        <end position="136"/>
    </location>
</feature>
<dbReference type="AlphaFoldDB" id="A0A0F9TWM6"/>
<dbReference type="InterPro" id="IPR006638">
    <property type="entry name" value="Elp3/MiaA/NifB-like_rSAM"/>
</dbReference>
<keyword evidence="4" id="KW-0949">S-adenosyl-L-methionine</keyword>
<dbReference type="CDD" id="cd02068">
    <property type="entry name" value="radical_SAM_B12_BD"/>
    <property type="match status" value="1"/>
</dbReference>
<dbReference type="InterPro" id="IPR058240">
    <property type="entry name" value="rSAM_sf"/>
</dbReference>
<comment type="cofactor">
    <cofactor evidence="1">
        <name>[4Fe-4S] cluster</name>
        <dbReference type="ChEBI" id="CHEBI:49883"/>
    </cofactor>
</comment>
<dbReference type="Pfam" id="PF02310">
    <property type="entry name" value="B12-binding"/>
    <property type="match status" value="1"/>
</dbReference>
<dbReference type="SUPFAM" id="SSF102114">
    <property type="entry name" value="Radical SAM enzymes"/>
    <property type="match status" value="1"/>
</dbReference>
<dbReference type="Pfam" id="PF04055">
    <property type="entry name" value="Radical_SAM"/>
    <property type="match status" value="1"/>
</dbReference>
<dbReference type="PANTHER" id="PTHR43409:SF7">
    <property type="entry name" value="BLL1977 PROTEIN"/>
    <property type="match status" value="1"/>
</dbReference>
<dbReference type="InterPro" id="IPR051198">
    <property type="entry name" value="BchE-like"/>
</dbReference>
<name>A0A0F9TWM6_9ZZZZ</name>
<dbReference type="GO" id="GO:0031419">
    <property type="term" value="F:cobalamin binding"/>
    <property type="evidence" value="ECO:0007669"/>
    <property type="project" value="InterPro"/>
</dbReference>
<proteinExistence type="predicted"/>
<gene>
    <name evidence="10" type="ORF">LCGC14_0340940</name>
</gene>
<protein>
    <submittedName>
        <fullName evidence="10">Uncharacterized protein</fullName>
    </submittedName>
</protein>
<evidence type="ECO:0000313" key="10">
    <source>
        <dbReference type="EMBL" id="KKN79312.1"/>
    </source>
</evidence>
<dbReference type="GO" id="GO:0051539">
    <property type="term" value="F:4 iron, 4 sulfur cluster binding"/>
    <property type="evidence" value="ECO:0007669"/>
    <property type="project" value="UniProtKB-KW"/>
</dbReference>
<dbReference type="SFLD" id="SFLDS00029">
    <property type="entry name" value="Radical_SAM"/>
    <property type="match status" value="1"/>
</dbReference>
<reference evidence="10" key="1">
    <citation type="journal article" date="2015" name="Nature">
        <title>Complex archaea that bridge the gap between prokaryotes and eukaryotes.</title>
        <authorList>
            <person name="Spang A."/>
            <person name="Saw J.H."/>
            <person name="Jorgensen S.L."/>
            <person name="Zaremba-Niedzwiedzka K."/>
            <person name="Martijn J."/>
            <person name="Lind A.E."/>
            <person name="van Eijk R."/>
            <person name="Schleper C."/>
            <person name="Guy L."/>
            <person name="Ettema T.J."/>
        </authorList>
    </citation>
    <scope>NUCLEOTIDE SEQUENCE</scope>
</reference>
<evidence type="ECO:0000256" key="5">
    <source>
        <dbReference type="ARBA" id="ARBA00022723"/>
    </source>
</evidence>
<keyword evidence="5" id="KW-0479">Metal-binding</keyword>
<evidence type="ECO:0000259" key="8">
    <source>
        <dbReference type="PROSITE" id="PS51332"/>
    </source>
</evidence>
<dbReference type="InterPro" id="IPR006158">
    <property type="entry name" value="Cobalamin-bd"/>
</dbReference>
<dbReference type="SMART" id="SM00729">
    <property type="entry name" value="Elp3"/>
    <property type="match status" value="1"/>
</dbReference>
<keyword evidence="6" id="KW-0408">Iron</keyword>
<dbReference type="EMBL" id="LAZR01000249">
    <property type="protein sequence ID" value="KKN79312.1"/>
    <property type="molecule type" value="Genomic_DNA"/>
</dbReference>
<dbReference type="Gene3D" id="3.80.30.20">
    <property type="entry name" value="tm_1862 like domain"/>
    <property type="match status" value="1"/>
</dbReference>
<keyword evidence="7" id="KW-0411">Iron-sulfur</keyword>
<evidence type="ECO:0000256" key="2">
    <source>
        <dbReference type="ARBA" id="ARBA00022603"/>
    </source>
</evidence>
<dbReference type="PROSITE" id="PS51918">
    <property type="entry name" value="RADICAL_SAM"/>
    <property type="match status" value="1"/>
</dbReference>
<dbReference type="InterPro" id="IPR023404">
    <property type="entry name" value="rSAM_horseshoe"/>
</dbReference>
<dbReference type="Gene3D" id="3.40.50.280">
    <property type="entry name" value="Cobalamin-binding domain"/>
    <property type="match status" value="1"/>
</dbReference>
<dbReference type="SFLD" id="SFLDG01082">
    <property type="entry name" value="B12-binding_domain_containing"/>
    <property type="match status" value="1"/>
</dbReference>
<dbReference type="GO" id="GO:0046872">
    <property type="term" value="F:metal ion binding"/>
    <property type="evidence" value="ECO:0007669"/>
    <property type="project" value="UniProtKB-KW"/>
</dbReference>
<comment type="caution">
    <text evidence="10">The sequence shown here is derived from an EMBL/GenBank/DDBJ whole genome shotgun (WGS) entry which is preliminary data.</text>
</comment>
<evidence type="ECO:0000259" key="9">
    <source>
        <dbReference type="PROSITE" id="PS51918"/>
    </source>
</evidence>
<dbReference type="CDD" id="cd01335">
    <property type="entry name" value="Radical_SAM"/>
    <property type="match status" value="1"/>
</dbReference>
<evidence type="ECO:0000256" key="6">
    <source>
        <dbReference type="ARBA" id="ARBA00023004"/>
    </source>
</evidence>
<dbReference type="PANTHER" id="PTHR43409">
    <property type="entry name" value="ANAEROBIC MAGNESIUM-PROTOPORPHYRIN IX MONOMETHYL ESTER CYCLASE-RELATED"/>
    <property type="match status" value="1"/>
</dbReference>
<dbReference type="InterPro" id="IPR034466">
    <property type="entry name" value="Methyltransferase_Class_B"/>
</dbReference>
<evidence type="ECO:0000256" key="3">
    <source>
        <dbReference type="ARBA" id="ARBA00022679"/>
    </source>
</evidence>
<dbReference type="InterPro" id="IPR007197">
    <property type="entry name" value="rSAM"/>
</dbReference>
<dbReference type="PROSITE" id="PS51332">
    <property type="entry name" value="B12_BINDING"/>
    <property type="match status" value="1"/>
</dbReference>
<evidence type="ECO:0000256" key="1">
    <source>
        <dbReference type="ARBA" id="ARBA00001966"/>
    </source>
</evidence>
<feature type="domain" description="Radical SAM core" evidence="9">
    <location>
        <begin position="191"/>
        <end position="407"/>
    </location>
</feature>
<sequence>MIIVLINPKLATWSPNVYVPLGLGYIASALESVGHEVSILDLNSQKYSDKKLLKEIKFADVIGITGLITEYEEVIRVINIVKEYRKEAKVILGGALATTHAEAMLTDSKVDYVVIGEGERTIITLLSAIQHGQSLKNIKGIAYKDNGSVVVNPPADMIKNLDTILYPARHLVDMSRYTSHHFKIRTFGMKSANINSVTMLTSRGCPYNCSFCFHDVWGNHWRGRSPENIIGEMKQLHDVYGYNAFIFHDDTFVVDKKRVVEFCKQLRESELNVSWYCNGRVNLMSEEIIKVMSESGCTGIAYGIESGSQEILDSIKKNITLEQIRNITSLTKKYGIHVSGYMMIGILGDSRRTIEQTMEFARELNLDFYGFGITTPILGTPMYEEAKEKSMVFNSELKDWSAHASINMTTDCTNKDLENYNEASFREFTLTKRYGKNYLMNYYLWIDGIKTLLFLIGKRNIGELLKKVFGIIFAR</sequence>
<dbReference type="GO" id="GO:0003824">
    <property type="term" value="F:catalytic activity"/>
    <property type="evidence" value="ECO:0007669"/>
    <property type="project" value="InterPro"/>
</dbReference>